<name>A0ABY9ZW21_9ACTN</name>
<organism evidence="1 2">
    <name type="scientific">Micromonospora halotolerans</name>
    <dbReference type="NCBI Taxonomy" id="709879"/>
    <lineage>
        <taxon>Bacteria</taxon>
        <taxon>Bacillati</taxon>
        <taxon>Actinomycetota</taxon>
        <taxon>Actinomycetes</taxon>
        <taxon>Micromonosporales</taxon>
        <taxon>Micromonosporaceae</taxon>
        <taxon>Micromonospora</taxon>
    </lineage>
</organism>
<evidence type="ECO:0000313" key="2">
    <source>
        <dbReference type="Proteomes" id="UP001303001"/>
    </source>
</evidence>
<reference evidence="1 2" key="1">
    <citation type="submission" date="2023-09" db="EMBL/GenBank/DDBJ databases">
        <title>Micromonospora halotolerans DSM 45598 genome sequence.</title>
        <authorList>
            <person name="Mo P."/>
        </authorList>
    </citation>
    <scope>NUCLEOTIDE SEQUENCE [LARGE SCALE GENOMIC DNA]</scope>
    <source>
        <strain evidence="1 2">DSM 45598</strain>
    </source>
</reference>
<proteinExistence type="predicted"/>
<accession>A0ABY9ZW21</accession>
<evidence type="ECO:0000313" key="1">
    <source>
        <dbReference type="EMBL" id="WNM39220.1"/>
    </source>
</evidence>
<dbReference type="Proteomes" id="UP001303001">
    <property type="component" value="Chromosome"/>
</dbReference>
<dbReference type="EMBL" id="CP134876">
    <property type="protein sequence ID" value="WNM39220.1"/>
    <property type="molecule type" value="Genomic_DNA"/>
</dbReference>
<sequence length="91" mass="9431">MFGYEVIVAVRYAALKEPPAKGSMAVVPAGSAVRGEKLVATNAVTAASDAAAVLVALAPMSRRGQWVAAWLAPLSVRTRPLTPAVAEMAKR</sequence>
<dbReference type="RefSeq" id="WP_313721130.1">
    <property type="nucleotide sequence ID" value="NZ_CP134876.1"/>
</dbReference>
<gene>
    <name evidence="1" type="ORF">RMN56_29565</name>
</gene>
<keyword evidence="2" id="KW-1185">Reference proteome</keyword>
<protein>
    <submittedName>
        <fullName evidence="1">Uncharacterized protein</fullName>
    </submittedName>
</protein>